<evidence type="ECO:0000256" key="2">
    <source>
        <dbReference type="ARBA" id="ARBA00022723"/>
    </source>
</evidence>
<feature type="region of interest" description="Disordered" evidence="10">
    <location>
        <begin position="120"/>
        <end position="150"/>
    </location>
</feature>
<comment type="similarity">
    <text evidence="8">Belongs to the type IV zinc-finger family. Class B subfamily.</text>
</comment>
<dbReference type="InterPro" id="IPR013088">
    <property type="entry name" value="Znf_NHR/GATA"/>
</dbReference>
<feature type="compositionally biased region" description="Acidic residues" evidence="10">
    <location>
        <begin position="1"/>
        <end position="10"/>
    </location>
</feature>
<evidence type="ECO:0000256" key="6">
    <source>
        <dbReference type="ARBA" id="ARBA00023163"/>
    </source>
</evidence>
<evidence type="ECO:0000259" key="11">
    <source>
        <dbReference type="PROSITE" id="PS50114"/>
    </source>
</evidence>
<keyword evidence="6" id="KW-0804">Transcription</keyword>
<dbReference type="FunFam" id="3.30.50.10:FF:000055">
    <property type="entry name" value="GATA transcription factor 21"/>
    <property type="match status" value="1"/>
</dbReference>
<dbReference type="STRING" id="40148.A0A0E0AB57"/>
<reference evidence="12" key="1">
    <citation type="submission" date="2015-04" db="UniProtKB">
        <authorList>
            <consortium name="EnsemblPlants"/>
        </authorList>
    </citation>
    <scope>IDENTIFICATION</scope>
</reference>
<dbReference type="PANTHER" id="PTHR47255">
    <property type="entry name" value="GATA TRANSCRIPTION FACTOR 22-RELATED"/>
    <property type="match status" value="1"/>
</dbReference>
<keyword evidence="5" id="KW-0805">Transcription regulation</keyword>
<proteinExistence type="inferred from homology"/>
<dbReference type="CDD" id="cd00202">
    <property type="entry name" value="ZnF_GATA"/>
    <property type="match status" value="1"/>
</dbReference>
<feature type="domain" description="GATA-type" evidence="11">
    <location>
        <begin position="270"/>
        <end position="302"/>
    </location>
</feature>
<dbReference type="eggNOG" id="KOG1601">
    <property type="taxonomic scope" value="Eukaryota"/>
</dbReference>
<dbReference type="Gramene" id="OGLUM06G20240.2">
    <property type="protein sequence ID" value="OGLUM06G20240.2"/>
    <property type="gene ID" value="OGLUM06G20240"/>
</dbReference>
<dbReference type="AlphaFoldDB" id="A0A0E0AB57"/>
<dbReference type="GO" id="GO:0005634">
    <property type="term" value="C:nucleus"/>
    <property type="evidence" value="ECO:0007669"/>
    <property type="project" value="UniProtKB-SubCell"/>
</dbReference>
<dbReference type="GO" id="GO:0006355">
    <property type="term" value="P:regulation of DNA-templated transcription"/>
    <property type="evidence" value="ECO:0007669"/>
    <property type="project" value="InterPro"/>
</dbReference>
<dbReference type="GO" id="GO:0008270">
    <property type="term" value="F:zinc ion binding"/>
    <property type="evidence" value="ECO:0007669"/>
    <property type="project" value="UniProtKB-KW"/>
</dbReference>
<accession>A0A0E0AB57</accession>
<dbReference type="InterPro" id="IPR052138">
    <property type="entry name" value="GATA_ZnFinger_Domain"/>
</dbReference>
<evidence type="ECO:0000256" key="4">
    <source>
        <dbReference type="ARBA" id="ARBA00022833"/>
    </source>
</evidence>
<dbReference type="Gene3D" id="3.30.50.10">
    <property type="entry name" value="Erythroid Transcription Factor GATA-1, subunit A"/>
    <property type="match status" value="1"/>
</dbReference>
<protein>
    <recommendedName>
        <fullName evidence="11">GATA-type domain-containing protein</fullName>
    </recommendedName>
</protein>
<dbReference type="PROSITE" id="PS50114">
    <property type="entry name" value="GATA_ZN_FINGER_2"/>
    <property type="match status" value="1"/>
</dbReference>
<dbReference type="GO" id="GO:0043565">
    <property type="term" value="F:sequence-specific DNA binding"/>
    <property type="evidence" value="ECO:0007669"/>
    <property type="project" value="InterPro"/>
</dbReference>
<feature type="region of interest" description="Disordered" evidence="10">
    <location>
        <begin position="1"/>
        <end position="24"/>
    </location>
</feature>
<organism evidence="12">
    <name type="scientific">Oryza glumipatula</name>
    <dbReference type="NCBI Taxonomy" id="40148"/>
    <lineage>
        <taxon>Eukaryota</taxon>
        <taxon>Viridiplantae</taxon>
        <taxon>Streptophyta</taxon>
        <taxon>Embryophyta</taxon>
        <taxon>Tracheophyta</taxon>
        <taxon>Spermatophyta</taxon>
        <taxon>Magnoliopsida</taxon>
        <taxon>Liliopsida</taxon>
        <taxon>Poales</taxon>
        <taxon>Poaceae</taxon>
        <taxon>BOP clade</taxon>
        <taxon>Oryzoideae</taxon>
        <taxon>Oryzeae</taxon>
        <taxon>Oryzinae</taxon>
        <taxon>Oryza</taxon>
    </lineage>
</organism>
<name>A0A0E0AB57_9ORYZ</name>
<evidence type="ECO:0000313" key="12">
    <source>
        <dbReference type="EnsemblPlants" id="OGLUM06G20240.2"/>
    </source>
</evidence>
<keyword evidence="2" id="KW-0479">Metal-binding</keyword>
<dbReference type="Pfam" id="PF00320">
    <property type="entry name" value="GATA"/>
    <property type="match status" value="1"/>
</dbReference>
<sequence length="461" mass="48980">MAGGEEEEEAHDWRRSRAASPSARGSRRSVVWQYLLSTCQQGVQRCSSDLDAPRKHPSLKISVQLLPLMSTIYMSQLSATLPLMEGEHHHHHQDHHQGHFQAFSLQPKDPPVLFPFVISRRSSSSSSPSDSTTLSYGSDHHMTQQQHQHQALLEPQHMIGGSSAGIFATPFPTVESIRDDMIERSQFDPYDTEKLQASCGLAKVVAGGKWSAVPAAKMKITRKMGEPSSGVVTGGAATTVAPKKPRRRPAQAYEDHGHGGAMGQAFGVIRVCSDCNTTKTPLWRSGPCGPKSLCNACGIRQRKARRAMMASGLPASPNAAGPKAAAHSNVAAAAAAQPKVKKEKRADVDRSSLPFKKRCKAIQVEDHQTPPAATNAAAAAAIEETAESTTVAPPPAPTTKGGTLVDSIGLSWSKTHATAAATASCSFRPSPVAPGFAAAVQDEITDAAMLLMTLSCGLVRS</sequence>
<evidence type="ECO:0000256" key="9">
    <source>
        <dbReference type="PROSITE-ProRule" id="PRU00094"/>
    </source>
</evidence>
<dbReference type="Proteomes" id="UP000026961">
    <property type="component" value="Chromosome 6"/>
</dbReference>
<feature type="compositionally biased region" description="Low complexity" evidence="10">
    <location>
        <begin position="230"/>
        <end position="241"/>
    </location>
</feature>
<dbReference type="PANTHER" id="PTHR47255:SF4">
    <property type="entry name" value="GATA ZINC FINGER DOMAIN-CONTAINING PROTEIN 12"/>
    <property type="match status" value="1"/>
</dbReference>
<dbReference type="EnsemblPlants" id="OGLUM06G20240.2">
    <property type="protein sequence ID" value="OGLUM06G20240.2"/>
    <property type="gene ID" value="OGLUM06G20240"/>
</dbReference>
<evidence type="ECO:0000256" key="3">
    <source>
        <dbReference type="ARBA" id="ARBA00022771"/>
    </source>
</evidence>
<dbReference type="PROSITE" id="PS00344">
    <property type="entry name" value="GATA_ZN_FINGER_1"/>
    <property type="match status" value="1"/>
</dbReference>
<keyword evidence="13" id="KW-1185">Reference proteome</keyword>
<keyword evidence="7" id="KW-0539">Nucleus</keyword>
<dbReference type="SUPFAM" id="SSF57716">
    <property type="entry name" value="Glucocorticoid receptor-like (DNA-binding domain)"/>
    <property type="match status" value="1"/>
</dbReference>
<feature type="region of interest" description="Disordered" evidence="10">
    <location>
        <begin position="225"/>
        <end position="258"/>
    </location>
</feature>
<keyword evidence="4" id="KW-0862">Zinc</keyword>
<comment type="subcellular location">
    <subcellularLocation>
        <location evidence="1">Nucleus</location>
    </subcellularLocation>
</comment>
<evidence type="ECO:0000256" key="8">
    <source>
        <dbReference type="ARBA" id="ARBA00024019"/>
    </source>
</evidence>
<evidence type="ECO:0000256" key="10">
    <source>
        <dbReference type="SAM" id="MobiDB-lite"/>
    </source>
</evidence>
<evidence type="ECO:0000313" key="13">
    <source>
        <dbReference type="Proteomes" id="UP000026961"/>
    </source>
</evidence>
<dbReference type="SMART" id="SM00401">
    <property type="entry name" value="ZnF_GATA"/>
    <property type="match status" value="1"/>
</dbReference>
<evidence type="ECO:0000256" key="5">
    <source>
        <dbReference type="ARBA" id="ARBA00023015"/>
    </source>
</evidence>
<evidence type="ECO:0000256" key="1">
    <source>
        <dbReference type="ARBA" id="ARBA00004123"/>
    </source>
</evidence>
<dbReference type="InterPro" id="IPR000679">
    <property type="entry name" value="Znf_GATA"/>
</dbReference>
<reference evidence="12" key="2">
    <citation type="submission" date="2018-05" db="EMBL/GenBank/DDBJ databases">
        <title>OgluRS3 (Oryza glumaepatula Reference Sequence Version 3).</title>
        <authorList>
            <person name="Zhang J."/>
            <person name="Kudrna D."/>
            <person name="Lee S."/>
            <person name="Talag J."/>
            <person name="Welchert J."/>
            <person name="Wing R.A."/>
        </authorList>
    </citation>
    <scope>NUCLEOTIDE SEQUENCE [LARGE SCALE GENOMIC DNA]</scope>
</reference>
<keyword evidence="3 9" id="KW-0863">Zinc-finger</keyword>
<evidence type="ECO:0000256" key="7">
    <source>
        <dbReference type="ARBA" id="ARBA00023242"/>
    </source>
</evidence>